<dbReference type="GO" id="GO:0008270">
    <property type="term" value="F:zinc ion binding"/>
    <property type="evidence" value="ECO:0007669"/>
    <property type="project" value="InterPro"/>
</dbReference>
<dbReference type="EMBL" id="JAADJZ010000020">
    <property type="protein sequence ID" value="KAF2868108.1"/>
    <property type="molecule type" value="Genomic_DNA"/>
</dbReference>
<dbReference type="Gene3D" id="4.10.240.10">
    <property type="entry name" value="Zn(2)-C6 fungal-type DNA-binding domain"/>
    <property type="match status" value="1"/>
</dbReference>
<feature type="region of interest" description="Disordered" evidence="4">
    <location>
        <begin position="63"/>
        <end position="85"/>
    </location>
</feature>
<dbReference type="CDD" id="cd00067">
    <property type="entry name" value="GAL4"/>
    <property type="match status" value="1"/>
</dbReference>
<name>A0A7C8I191_9PLEO</name>
<dbReference type="GO" id="GO:0000981">
    <property type="term" value="F:DNA-binding transcription factor activity, RNA polymerase II-specific"/>
    <property type="evidence" value="ECO:0007669"/>
    <property type="project" value="InterPro"/>
</dbReference>
<evidence type="ECO:0000313" key="7">
    <source>
        <dbReference type="Proteomes" id="UP000481861"/>
    </source>
</evidence>
<dbReference type="PANTHER" id="PTHR31001">
    <property type="entry name" value="UNCHARACTERIZED TRANSCRIPTIONAL REGULATORY PROTEIN"/>
    <property type="match status" value="1"/>
</dbReference>
<dbReference type="GO" id="GO:0003677">
    <property type="term" value="F:DNA binding"/>
    <property type="evidence" value="ECO:0007669"/>
    <property type="project" value="InterPro"/>
</dbReference>
<dbReference type="SMART" id="SM00066">
    <property type="entry name" value="GAL4"/>
    <property type="match status" value="1"/>
</dbReference>
<dbReference type="InterPro" id="IPR036864">
    <property type="entry name" value="Zn2-C6_fun-type_DNA-bd_sf"/>
</dbReference>
<protein>
    <recommendedName>
        <fullName evidence="5">Zn(2)-C6 fungal-type domain-containing protein</fullName>
    </recommendedName>
</protein>
<evidence type="ECO:0000256" key="4">
    <source>
        <dbReference type="SAM" id="MobiDB-lite"/>
    </source>
</evidence>
<evidence type="ECO:0000256" key="3">
    <source>
        <dbReference type="ARBA" id="ARBA00023242"/>
    </source>
</evidence>
<feature type="domain" description="Zn(2)-C6 fungal-type" evidence="5">
    <location>
        <begin position="31"/>
        <end position="63"/>
    </location>
</feature>
<dbReference type="Pfam" id="PF04082">
    <property type="entry name" value="Fungal_trans"/>
    <property type="match status" value="1"/>
</dbReference>
<dbReference type="GO" id="GO:0005634">
    <property type="term" value="C:nucleus"/>
    <property type="evidence" value="ECO:0007669"/>
    <property type="project" value="UniProtKB-SubCell"/>
</dbReference>
<dbReference type="AlphaFoldDB" id="A0A7C8I191"/>
<keyword evidence="7" id="KW-1185">Reference proteome</keyword>
<evidence type="ECO:0000256" key="2">
    <source>
        <dbReference type="ARBA" id="ARBA00022723"/>
    </source>
</evidence>
<dbReference type="PROSITE" id="PS00463">
    <property type="entry name" value="ZN2_CY6_FUNGAL_1"/>
    <property type="match status" value="1"/>
</dbReference>
<sequence length="746" mass="84616">MTRNLFPARLRMSHQNRRLNNSYRRNGKLQSCEPCRKAKLRCDHMMPTCGRCARRNKPEECSYHPAPLTKSTTIPTPEATRDEERTSPVLLRPHGCTRHTEADYLVDTSDTTHMPQPRVTRASSLPAQPGSSLIYGQQTIQELRRPLPENHIRSESTLFQNDAAFMHHAAVLAEIEASIGIMPPNPDMALPLPTPPAYIDKGAAVLTLLKDLPIMMQYIEKWFSFARGVIMIEPMVKIWTSGVWSTWHKVLEGQKPIEIRSMSEKIWENTAKPLSSLLNRHTTPREFCAMVTGEHLRWEVVGIIVTLVALLALTLQDGDPIFCSHDEPPVNRIALALKAHNASEMCVALCTDFGLMNDLFLWLLYENTVVYCSMRTKGSYQNWVKTGSMSTAVVGFGLHEEIKVDDNTPFFIAEFRKRLFVCVYENDKYSSAYTGRPPRLTRHYCRLQLPLDLTDAQTMSDGLDLENVLSELDAEGWNQRNQVQRCTFARIEAFSANFLEEILEISLGMLPTEEIIRRAADIEAREIETYEGLPPFLRIDDQNLSEHLRQAPYELLFLAYIKLGHLGHHFLLQRALVKKVGVDATKLLAICRETFSFILVLANNRDCLREFQVDLTQMFCINGVPAAAVIAVELLHQEQDPSSLSAMTNPLPRSDTIQDLSAFVACLGAIRPENNSFLSCTRGRKFLKKILDTILDPTPLAANTSTEGLGDTSFTTPLFQTGNDGEFMRWLENMEWEQDSWINFNN</sequence>
<organism evidence="6 7">
    <name type="scientific">Massariosphaeria phaeospora</name>
    <dbReference type="NCBI Taxonomy" id="100035"/>
    <lineage>
        <taxon>Eukaryota</taxon>
        <taxon>Fungi</taxon>
        <taxon>Dikarya</taxon>
        <taxon>Ascomycota</taxon>
        <taxon>Pezizomycotina</taxon>
        <taxon>Dothideomycetes</taxon>
        <taxon>Pleosporomycetidae</taxon>
        <taxon>Pleosporales</taxon>
        <taxon>Pleosporales incertae sedis</taxon>
        <taxon>Massariosphaeria</taxon>
    </lineage>
</organism>
<dbReference type="GO" id="GO:0006351">
    <property type="term" value="P:DNA-templated transcription"/>
    <property type="evidence" value="ECO:0007669"/>
    <property type="project" value="InterPro"/>
</dbReference>
<keyword evidence="2" id="KW-0479">Metal-binding</keyword>
<keyword evidence="3" id="KW-0539">Nucleus</keyword>
<dbReference type="InterPro" id="IPR001138">
    <property type="entry name" value="Zn2Cys6_DnaBD"/>
</dbReference>
<dbReference type="CDD" id="cd12148">
    <property type="entry name" value="fungal_TF_MHR"/>
    <property type="match status" value="1"/>
</dbReference>
<reference evidence="6 7" key="1">
    <citation type="submission" date="2020-01" db="EMBL/GenBank/DDBJ databases">
        <authorList>
            <consortium name="DOE Joint Genome Institute"/>
            <person name="Haridas S."/>
            <person name="Albert R."/>
            <person name="Binder M."/>
            <person name="Bloem J."/>
            <person name="Labutti K."/>
            <person name="Salamov A."/>
            <person name="Andreopoulos B."/>
            <person name="Baker S.E."/>
            <person name="Barry K."/>
            <person name="Bills G."/>
            <person name="Bluhm B.H."/>
            <person name="Cannon C."/>
            <person name="Castanera R."/>
            <person name="Culley D.E."/>
            <person name="Daum C."/>
            <person name="Ezra D."/>
            <person name="Gonzalez J.B."/>
            <person name="Henrissat B."/>
            <person name="Kuo A."/>
            <person name="Liang C."/>
            <person name="Lipzen A."/>
            <person name="Lutzoni F."/>
            <person name="Magnuson J."/>
            <person name="Mondo S."/>
            <person name="Nolan M."/>
            <person name="Ohm R."/>
            <person name="Pangilinan J."/>
            <person name="Park H.-J.H."/>
            <person name="Ramirez L."/>
            <person name="Alfaro M."/>
            <person name="Sun H."/>
            <person name="Tritt A."/>
            <person name="Yoshinaga Y."/>
            <person name="Zwiers L.-H.L."/>
            <person name="Turgeon B.G."/>
            <person name="Goodwin S.B."/>
            <person name="Spatafora J.W."/>
            <person name="Crous P.W."/>
            <person name="Grigoriev I.V."/>
        </authorList>
    </citation>
    <scope>NUCLEOTIDE SEQUENCE [LARGE SCALE GENOMIC DNA]</scope>
    <source>
        <strain evidence="6 7">CBS 611.86</strain>
    </source>
</reference>
<proteinExistence type="predicted"/>
<evidence type="ECO:0000256" key="1">
    <source>
        <dbReference type="ARBA" id="ARBA00004123"/>
    </source>
</evidence>
<evidence type="ECO:0000259" key="5">
    <source>
        <dbReference type="PROSITE" id="PS50048"/>
    </source>
</evidence>
<gene>
    <name evidence="6" type="ORF">BDV95DRAFT_157941</name>
</gene>
<dbReference type="OrthoDB" id="4898680at2759"/>
<dbReference type="SUPFAM" id="SSF57701">
    <property type="entry name" value="Zn2/Cys6 DNA-binding domain"/>
    <property type="match status" value="1"/>
</dbReference>
<dbReference type="PROSITE" id="PS50048">
    <property type="entry name" value="ZN2_CY6_FUNGAL_2"/>
    <property type="match status" value="1"/>
</dbReference>
<dbReference type="PANTHER" id="PTHR31001:SF40">
    <property type="entry name" value="ZN(II)2CYS6 TRANSCRIPTION FACTOR (EUROFUNG)"/>
    <property type="match status" value="1"/>
</dbReference>
<dbReference type="InterPro" id="IPR050613">
    <property type="entry name" value="Sec_Metabolite_Reg"/>
</dbReference>
<dbReference type="InterPro" id="IPR007219">
    <property type="entry name" value="XnlR_reg_dom"/>
</dbReference>
<accession>A0A7C8I191</accession>
<dbReference type="Proteomes" id="UP000481861">
    <property type="component" value="Unassembled WGS sequence"/>
</dbReference>
<comment type="caution">
    <text evidence="6">The sequence shown here is derived from an EMBL/GenBank/DDBJ whole genome shotgun (WGS) entry which is preliminary data.</text>
</comment>
<dbReference type="Pfam" id="PF00172">
    <property type="entry name" value="Zn_clus"/>
    <property type="match status" value="1"/>
</dbReference>
<evidence type="ECO:0000313" key="6">
    <source>
        <dbReference type="EMBL" id="KAF2868108.1"/>
    </source>
</evidence>
<comment type="subcellular location">
    <subcellularLocation>
        <location evidence="1">Nucleus</location>
    </subcellularLocation>
</comment>